<evidence type="ECO:0000259" key="3">
    <source>
        <dbReference type="SMART" id="SM00244"/>
    </source>
</evidence>
<proteinExistence type="predicted"/>
<keyword evidence="1" id="KW-0175">Coiled coil</keyword>
<dbReference type="AlphaFoldDB" id="Q233H7"/>
<sequence>MEIVDLITSYLPYALYLIGFLVVFSITKRGFNLIQSFWVQSNPNQWLLVIQNGKLVKAGVGLKCFVLPNQTYVTFPSKIEKVSFNANNVTKEMQGLEVSGFAIWSVNRESDGPFKCYKYTQGSNANENVKIMCESIVRHQIANHALQEVLTNRNMLRDSMKVDLQKQLSGWGIWLETVEITDVKICSKSLFEDLQAEFRQEARLKAEAIRVETNNKVEKNRLESDLLLAKSRADTETERSKYQGEESIKRQTQQAIIQQKEQSLELQRIKQEQELQIARIQKDSAVQLEKKKKEQEQERLEKEFALEMFKKTVEAEKNLDGAALQKYIVDSTERIYQRLPLKEISVNSYIGPEGVSNISALLPAISMVNNLQKK</sequence>
<evidence type="ECO:0000256" key="2">
    <source>
        <dbReference type="SAM" id="Phobius"/>
    </source>
</evidence>
<dbReference type="SUPFAM" id="SSF117892">
    <property type="entry name" value="Band 7/SPFH domain"/>
    <property type="match status" value="1"/>
</dbReference>
<dbReference type="STRING" id="312017.Q233H7"/>
<feature type="domain" description="Band 7" evidence="3">
    <location>
        <begin position="36"/>
        <end position="206"/>
    </location>
</feature>
<dbReference type="GeneID" id="7847162"/>
<reference evidence="5" key="1">
    <citation type="journal article" date="2006" name="PLoS Biol.">
        <title>Macronuclear genome sequence of the ciliate Tetrahymena thermophila, a model eukaryote.</title>
        <authorList>
            <person name="Eisen J.A."/>
            <person name="Coyne R.S."/>
            <person name="Wu M."/>
            <person name="Wu D."/>
            <person name="Thiagarajan M."/>
            <person name="Wortman J.R."/>
            <person name="Badger J.H."/>
            <person name="Ren Q."/>
            <person name="Amedeo P."/>
            <person name="Jones K.M."/>
            <person name="Tallon L.J."/>
            <person name="Delcher A.L."/>
            <person name="Salzberg S.L."/>
            <person name="Silva J.C."/>
            <person name="Haas B.J."/>
            <person name="Majoros W.H."/>
            <person name="Farzad M."/>
            <person name="Carlton J.M."/>
            <person name="Smith R.K. Jr."/>
            <person name="Garg J."/>
            <person name="Pearlman R.E."/>
            <person name="Karrer K.M."/>
            <person name="Sun L."/>
            <person name="Manning G."/>
            <person name="Elde N.C."/>
            <person name="Turkewitz A.P."/>
            <person name="Asai D.J."/>
            <person name="Wilkes D.E."/>
            <person name="Wang Y."/>
            <person name="Cai H."/>
            <person name="Collins K."/>
            <person name="Stewart B.A."/>
            <person name="Lee S.R."/>
            <person name="Wilamowska K."/>
            <person name="Weinberg Z."/>
            <person name="Ruzzo W.L."/>
            <person name="Wloga D."/>
            <person name="Gaertig J."/>
            <person name="Frankel J."/>
            <person name="Tsao C.-C."/>
            <person name="Gorovsky M.A."/>
            <person name="Keeling P.J."/>
            <person name="Waller R.F."/>
            <person name="Patron N.J."/>
            <person name="Cherry J.M."/>
            <person name="Stover N.A."/>
            <person name="Krieger C.J."/>
            <person name="del Toro C."/>
            <person name="Ryder H.F."/>
            <person name="Williamson S.C."/>
            <person name="Barbeau R.A."/>
            <person name="Hamilton E.P."/>
            <person name="Orias E."/>
        </authorList>
    </citation>
    <scope>NUCLEOTIDE SEQUENCE [LARGE SCALE GENOMIC DNA]</scope>
    <source>
        <strain evidence="5">SB210</strain>
    </source>
</reference>
<dbReference type="SMART" id="SM00244">
    <property type="entry name" value="PHB"/>
    <property type="match status" value="1"/>
</dbReference>
<protein>
    <submittedName>
        <fullName evidence="4">SPFH domain/band 7 family protein</fullName>
    </submittedName>
</protein>
<evidence type="ECO:0000313" key="4">
    <source>
        <dbReference type="EMBL" id="EAR91603.1"/>
    </source>
</evidence>
<keyword evidence="2" id="KW-0812">Transmembrane</keyword>
<dbReference type="Pfam" id="PF01145">
    <property type="entry name" value="Band_7"/>
    <property type="match status" value="1"/>
</dbReference>
<keyword evidence="5" id="KW-1185">Reference proteome</keyword>
<dbReference type="KEGG" id="tet:TTHERM_00392720"/>
<organism evidence="4 5">
    <name type="scientific">Tetrahymena thermophila (strain SB210)</name>
    <dbReference type="NCBI Taxonomy" id="312017"/>
    <lineage>
        <taxon>Eukaryota</taxon>
        <taxon>Sar</taxon>
        <taxon>Alveolata</taxon>
        <taxon>Ciliophora</taxon>
        <taxon>Intramacronucleata</taxon>
        <taxon>Oligohymenophorea</taxon>
        <taxon>Hymenostomatida</taxon>
        <taxon>Tetrahymenina</taxon>
        <taxon>Tetrahymenidae</taxon>
        <taxon>Tetrahymena</taxon>
    </lineage>
</organism>
<dbReference type="InterPro" id="IPR001107">
    <property type="entry name" value="Band_7"/>
</dbReference>
<dbReference type="InterPro" id="IPR036013">
    <property type="entry name" value="Band_7/SPFH_dom_sf"/>
</dbReference>
<name>Q233H7_TETTS</name>
<feature type="coiled-coil region" evidence="1">
    <location>
        <begin position="278"/>
        <end position="305"/>
    </location>
</feature>
<gene>
    <name evidence="4" type="ORF">TTHERM_00392720</name>
</gene>
<dbReference type="eggNOG" id="ENOG502R2EY">
    <property type="taxonomic scope" value="Eukaryota"/>
</dbReference>
<dbReference type="InParanoid" id="Q233H7"/>
<dbReference type="OrthoDB" id="2105077at2759"/>
<dbReference type="EMBL" id="GG662770">
    <property type="protein sequence ID" value="EAR91603.1"/>
    <property type="molecule type" value="Genomic_DNA"/>
</dbReference>
<dbReference type="RefSeq" id="XP_001011848.1">
    <property type="nucleotide sequence ID" value="XM_001011848.1"/>
</dbReference>
<keyword evidence="2" id="KW-0472">Membrane</keyword>
<accession>Q233H7</accession>
<dbReference type="Gene3D" id="3.30.479.30">
    <property type="entry name" value="Band 7 domain"/>
    <property type="match status" value="1"/>
</dbReference>
<dbReference type="HOGENOM" id="CLU_740793_0_0_1"/>
<keyword evidence="2" id="KW-1133">Transmembrane helix</keyword>
<evidence type="ECO:0000256" key="1">
    <source>
        <dbReference type="SAM" id="Coils"/>
    </source>
</evidence>
<feature type="transmembrane region" description="Helical" evidence="2">
    <location>
        <begin position="6"/>
        <end position="26"/>
    </location>
</feature>
<evidence type="ECO:0000313" key="5">
    <source>
        <dbReference type="Proteomes" id="UP000009168"/>
    </source>
</evidence>
<dbReference type="Proteomes" id="UP000009168">
    <property type="component" value="Unassembled WGS sequence"/>
</dbReference>